<keyword evidence="3" id="KW-1185">Reference proteome</keyword>
<protein>
    <submittedName>
        <fullName evidence="2">Uncharacterized protein</fullName>
    </submittedName>
</protein>
<proteinExistence type="predicted"/>
<evidence type="ECO:0000313" key="2">
    <source>
        <dbReference type="EMBL" id="MBL3674625.1"/>
    </source>
</evidence>
<comment type="caution">
    <text evidence="2">The sequence shown here is derived from an EMBL/GenBank/DDBJ whole genome shotgun (WGS) entry which is preliminary data.</text>
</comment>
<evidence type="ECO:0000313" key="3">
    <source>
        <dbReference type="Proteomes" id="UP000644749"/>
    </source>
</evidence>
<evidence type="ECO:0000256" key="1">
    <source>
        <dbReference type="SAM" id="MobiDB-lite"/>
    </source>
</evidence>
<reference evidence="2 3" key="1">
    <citation type="submission" date="2021-01" db="EMBL/GenBank/DDBJ databases">
        <title>011410 draft genome.</title>
        <authorList>
            <person name="Lang L."/>
        </authorList>
    </citation>
    <scope>NUCLEOTIDE SEQUENCE [LARGE SCALE GENOMIC DNA]</scope>
    <source>
        <strain evidence="2 3">KCTC 42845</strain>
    </source>
</reference>
<accession>A0ABS1S7S7</accession>
<feature type="region of interest" description="Disordered" evidence="1">
    <location>
        <begin position="79"/>
        <end position="112"/>
    </location>
</feature>
<dbReference type="RefSeq" id="WP_167622670.1">
    <property type="nucleotide sequence ID" value="NZ_BNCL01000011.1"/>
</dbReference>
<dbReference type="EMBL" id="JAESHT010000012">
    <property type="protein sequence ID" value="MBL3674625.1"/>
    <property type="molecule type" value="Genomic_DNA"/>
</dbReference>
<organism evidence="2 3">
    <name type="scientific">Paracoccus aerius</name>
    <dbReference type="NCBI Taxonomy" id="1915382"/>
    <lineage>
        <taxon>Bacteria</taxon>
        <taxon>Pseudomonadati</taxon>
        <taxon>Pseudomonadota</taxon>
        <taxon>Alphaproteobacteria</taxon>
        <taxon>Rhodobacterales</taxon>
        <taxon>Paracoccaceae</taxon>
        <taxon>Paracoccus</taxon>
    </lineage>
</organism>
<name>A0ABS1S7S7_9RHOB</name>
<dbReference type="Proteomes" id="UP000644749">
    <property type="component" value="Unassembled WGS sequence"/>
</dbReference>
<gene>
    <name evidence="2" type="ORF">JL111_14135</name>
</gene>
<sequence>MIGVVVWSNAEREKAVIWCEDHASLAYLQGRENLAHAACWPQPGDLVELESEVSGALRNARRVTMLSEQEFSHLPAMLRASSAPPEPHLKVVSPDPREQQPAGPALRVAAAR</sequence>